<keyword evidence="4" id="KW-0067">ATP-binding</keyword>
<evidence type="ECO:0000259" key="5">
    <source>
        <dbReference type="Pfam" id="PF01171"/>
    </source>
</evidence>
<protein>
    <submittedName>
        <fullName evidence="6">Hypothetical chloroplast RF62</fullName>
    </submittedName>
</protein>
<dbReference type="GO" id="GO:0016879">
    <property type="term" value="F:ligase activity, forming carbon-nitrogen bonds"/>
    <property type="evidence" value="ECO:0007669"/>
    <property type="project" value="InterPro"/>
</dbReference>
<dbReference type="InterPro" id="IPR012094">
    <property type="entry name" value="tRNA_Ile_lys_synt"/>
</dbReference>
<gene>
    <name evidence="6" type="primary">ycf62b</name>
</gene>
<dbReference type="InterPro" id="IPR014729">
    <property type="entry name" value="Rossmann-like_a/b/a_fold"/>
</dbReference>
<keyword evidence="1" id="KW-0436">Ligase</keyword>
<feature type="domain" description="tRNA(Ile)-lysidine/2-thiocytidine synthase N-terminal" evidence="5">
    <location>
        <begin position="48"/>
        <end position="95"/>
    </location>
</feature>
<evidence type="ECO:0000256" key="2">
    <source>
        <dbReference type="ARBA" id="ARBA00022694"/>
    </source>
</evidence>
<dbReference type="Pfam" id="PF01171">
    <property type="entry name" value="ATP_bind_3"/>
    <property type="match status" value="1"/>
</dbReference>
<geneLocation type="chloroplast" evidence="6"/>
<evidence type="ECO:0000256" key="1">
    <source>
        <dbReference type="ARBA" id="ARBA00022598"/>
    </source>
</evidence>
<keyword evidence="6" id="KW-0150">Chloroplast</keyword>
<dbReference type="SUPFAM" id="SSF82829">
    <property type="entry name" value="MesJ substrate recognition domain-like"/>
    <property type="match status" value="1"/>
</dbReference>
<dbReference type="PANTHER" id="PTHR43033">
    <property type="entry name" value="TRNA(ILE)-LYSIDINE SYNTHASE-RELATED"/>
    <property type="match status" value="1"/>
</dbReference>
<dbReference type="PANTHER" id="PTHR43033:SF1">
    <property type="entry name" value="TRNA(ILE)-LYSIDINE SYNTHASE-RELATED"/>
    <property type="match status" value="1"/>
</dbReference>
<dbReference type="AlphaFoldDB" id="A0A097KMP9"/>
<keyword evidence="2" id="KW-0819">tRNA processing</keyword>
<keyword evidence="6" id="KW-0934">Plastid</keyword>
<dbReference type="Gene3D" id="3.40.50.620">
    <property type="entry name" value="HUPs"/>
    <property type="match status" value="1"/>
</dbReference>
<sequence length="188" mass="22806">MKNQLKFFTILNSTIMNNSTIHTFAATKVLVPLFFPITNTFFMIENSQNESLLIRPILLLNRFDLKKLCEYWKVPIYPDKSNQKVKYYRNRIRKQLLPTLRFFFNPQIDTIMFQFTEIANAENFYLDFITNRLLKETKLFMVPSEMLEHWQIKKNKSIQFNIYLFQVFPLAIQRRILKTILEKFRTKK</sequence>
<reference evidence="6" key="1">
    <citation type="journal article" date="2014" name="BMC Evol. Biol.">
        <title>Chloroplast phylogenomic analysis resolves deep-level relationships within the green algal class Trebouxiophyceae.</title>
        <authorList>
            <person name="Lemieux C."/>
            <person name="Otis C."/>
            <person name="Turmel M."/>
        </authorList>
    </citation>
    <scope>NUCLEOTIDE SEQUENCE</scope>
</reference>
<dbReference type="GO" id="GO:0008033">
    <property type="term" value="P:tRNA processing"/>
    <property type="evidence" value="ECO:0007669"/>
    <property type="project" value="UniProtKB-KW"/>
</dbReference>
<keyword evidence="3" id="KW-0547">Nucleotide-binding</keyword>
<name>A0A097KMP9_9CHLO</name>
<dbReference type="EMBL" id="KM462873">
    <property type="protein sequence ID" value="AIT94458.1"/>
    <property type="molecule type" value="Genomic_DNA"/>
</dbReference>
<organism evidence="6">
    <name type="scientific">Neocystis brevis</name>
    <dbReference type="NCBI Taxonomy" id="1065496"/>
    <lineage>
        <taxon>Eukaryota</taxon>
        <taxon>Viridiplantae</taxon>
        <taxon>Chlorophyta</taxon>
        <taxon>core chlorophytes</taxon>
        <taxon>Chlorophyceae</taxon>
        <taxon>CS clade</taxon>
        <taxon>Sphaeropleales</taxon>
        <taxon>Radiococcaceae</taxon>
        <taxon>Neocystis</taxon>
    </lineage>
</organism>
<evidence type="ECO:0000256" key="3">
    <source>
        <dbReference type="ARBA" id="ARBA00022741"/>
    </source>
</evidence>
<accession>A0A097KMP9</accession>
<evidence type="ECO:0000256" key="4">
    <source>
        <dbReference type="ARBA" id="ARBA00022840"/>
    </source>
</evidence>
<proteinExistence type="predicted"/>
<evidence type="ECO:0000313" key="6">
    <source>
        <dbReference type="EMBL" id="AIT94458.1"/>
    </source>
</evidence>
<dbReference type="SUPFAM" id="SSF52402">
    <property type="entry name" value="Adenine nucleotide alpha hydrolases-like"/>
    <property type="match status" value="1"/>
</dbReference>
<dbReference type="InterPro" id="IPR011063">
    <property type="entry name" value="TilS/TtcA_N"/>
</dbReference>
<dbReference type="GeneID" id="22159638"/>
<dbReference type="RefSeq" id="YP_009105715.1">
    <property type="nucleotide sequence ID" value="NC_025535.1"/>
</dbReference>
<dbReference type="GO" id="GO:0005524">
    <property type="term" value="F:ATP binding"/>
    <property type="evidence" value="ECO:0007669"/>
    <property type="project" value="UniProtKB-KW"/>
</dbReference>